<dbReference type="Proteomes" id="UP000593571">
    <property type="component" value="Unassembled WGS sequence"/>
</dbReference>
<dbReference type="Gene3D" id="3.60.10.10">
    <property type="entry name" value="Endonuclease/exonuclease/phosphatase"/>
    <property type="match status" value="1"/>
</dbReference>
<dbReference type="AlphaFoldDB" id="A0A7J8EKG9"/>
<evidence type="ECO:0000313" key="2">
    <source>
        <dbReference type="Proteomes" id="UP000593571"/>
    </source>
</evidence>
<dbReference type="EMBL" id="JACASE010000009">
    <property type="protein sequence ID" value="KAF6435821.1"/>
    <property type="molecule type" value="Genomic_DNA"/>
</dbReference>
<proteinExistence type="predicted"/>
<name>A0A7J8EKG9_ROUAE</name>
<protein>
    <submittedName>
        <fullName evidence="1">Uncharacterized protein</fullName>
    </submittedName>
</protein>
<organism evidence="1 2">
    <name type="scientific">Rousettus aegyptiacus</name>
    <name type="common">Egyptian fruit bat</name>
    <name type="synonym">Pteropus aegyptiacus</name>
    <dbReference type="NCBI Taxonomy" id="9407"/>
    <lineage>
        <taxon>Eukaryota</taxon>
        <taxon>Metazoa</taxon>
        <taxon>Chordata</taxon>
        <taxon>Craniata</taxon>
        <taxon>Vertebrata</taxon>
        <taxon>Euteleostomi</taxon>
        <taxon>Mammalia</taxon>
        <taxon>Eutheria</taxon>
        <taxon>Laurasiatheria</taxon>
        <taxon>Chiroptera</taxon>
        <taxon>Yinpterochiroptera</taxon>
        <taxon>Pteropodoidea</taxon>
        <taxon>Pteropodidae</taxon>
        <taxon>Rousettinae</taxon>
        <taxon>Rousettus</taxon>
    </lineage>
</organism>
<keyword evidence="2" id="KW-1185">Reference proteome</keyword>
<sequence>MIKETMHQEDTILINIYAPIQGAPKIYKPITNITKERKRQKHYDSRGSKYPLLDMDRSSKQKINKIITSLNDILNQLDIIDIYRVFHSKTVAYTFFSSAHGTFSRIDRILGYRDILNKYKRFEIIPTIFSYHNVLKLEIN</sequence>
<reference evidence="1 2" key="1">
    <citation type="journal article" date="2020" name="Nature">
        <title>Six reference-quality genomes reveal evolution of bat adaptations.</title>
        <authorList>
            <person name="Jebb D."/>
            <person name="Huang Z."/>
            <person name="Pippel M."/>
            <person name="Hughes G.M."/>
            <person name="Lavrichenko K."/>
            <person name="Devanna P."/>
            <person name="Winkler S."/>
            <person name="Jermiin L.S."/>
            <person name="Skirmuntt E.C."/>
            <person name="Katzourakis A."/>
            <person name="Burkitt-Gray L."/>
            <person name="Ray D.A."/>
            <person name="Sullivan K.A.M."/>
            <person name="Roscito J.G."/>
            <person name="Kirilenko B.M."/>
            <person name="Davalos L.M."/>
            <person name="Corthals A.P."/>
            <person name="Power M.L."/>
            <person name="Jones G."/>
            <person name="Ransome R.D."/>
            <person name="Dechmann D.K.N."/>
            <person name="Locatelli A.G."/>
            <person name="Puechmaille S.J."/>
            <person name="Fedrigo O."/>
            <person name="Jarvis E.D."/>
            <person name="Hiller M."/>
            <person name="Vernes S.C."/>
            <person name="Myers E.W."/>
            <person name="Teeling E.C."/>
        </authorList>
    </citation>
    <scope>NUCLEOTIDE SEQUENCE [LARGE SCALE GENOMIC DNA]</scope>
    <source>
        <strain evidence="1">MRouAeg1</strain>
        <tissue evidence="1">Muscle</tissue>
    </source>
</reference>
<evidence type="ECO:0000313" key="1">
    <source>
        <dbReference type="EMBL" id="KAF6435821.1"/>
    </source>
</evidence>
<accession>A0A7J8EKG9</accession>
<gene>
    <name evidence="1" type="ORF">HJG63_012544</name>
</gene>
<dbReference type="SUPFAM" id="SSF56219">
    <property type="entry name" value="DNase I-like"/>
    <property type="match status" value="1"/>
</dbReference>
<comment type="caution">
    <text evidence="1">The sequence shown here is derived from an EMBL/GenBank/DDBJ whole genome shotgun (WGS) entry which is preliminary data.</text>
</comment>
<dbReference type="InterPro" id="IPR036691">
    <property type="entry name" value="Endo/exonu/phosph_ase_sf"/>
</dbReference>